<protein>
    <submittedName>
        <fullName evidence="5">Arrestin domain-containing protein 5-like</fullName>
    </submittedName>
</protein>
<name>A0A9J7DM47_SPOLT</name>
<dbReference type="GO" id="GO:0005737">
    <property type="term" value="C:cytoplasm"/>
    <property type="evidence" value="ECO:0007669"/>
    <property type="project" value="TreeGrafter"/>
</dbReference>
<dbReference type="Pfam" id="PF02752">
    <property type="entry name" value="Arrestin_C"/>
    <property type="match status" value="1"/>
</dbReference>
<dbReference type="OrthoDB" id="2333384at2759"/>
<sequence>MGVYCEINLNKTGSYHGGEEVSGIIRYALDESMVTDSITVSLKGGGLLKIQRRHRKRTRRYTSREVYVDIDKIMQGHSTIEAGQHEIPFKFKLPEKIPPTFNYRKLNARHRIICNIKYYIRMKIYRPGLLHLTKHFRKEINVVSTLTPTLPMEPALYGARSKLFQLCSSKTNTVIMKANILNSVIPIGGRIEIQSEIENDTNIIIKNVDVKLLEVLKIKAKGHSALKFYDEIQNCESKTGSIQSGATQVMPFNVVVPSDKTTMQHSAMVSRDYTFRITANLPCFHRDVVLEVPVQIGDLQKEELNDGLPSYWEAMGEAEKHNSSDEDDD</sequence>
<proteinExistence type="inferred from homology"/>
<comment type="similarity">
    <text evidence="1">Belongs to the arrestin family.</text>
</comment>
<dbReference type="Pfam" id="PF00339">
    <property type="entry name" value="Arrestin_N"/>
    <property type="match status" value="1"/>
</dbReference>
<dbReference type="InterPro" id="IPR011021">
    <property type="entry name" value="Arrestin-like_N"/>
</dbReference>
<dbReference type="InterPro" id="IPR014756">
    <property type="entry name" value="Ig_E-set"/>
</dbReference>
<evidence type="ECO:0000313" key="5">
    <source>
        <dbReference type="RefSeq" id="XP_022814690.1"/>
    </source>
</evidence>
<gene>
    <name evidence="5" type="primary">LOC111348341</name>
</gene>
<dbReference type="PANTHER" id="PTHR11188">
    <property type="entry name" value="ARRESTIN DOMAIN CONTAINING PROTEIN"/>
    <property type="match status" value="1"/>
</dbReference>
<accession>A0A9J7DM47</accession>
<organism evidence="4 5">
    <name type="scientific">Spodoptera litura</name>
    <name type="common">Asian cotton leafworm</name>
    <dbReference type="NCBI Taxonomy" id="69820"/>
    <lineage>
        <taxon>Eukaryota</taxon>
        <taxon>Metazoa</taxon>
        <taxon>Ecdysozoa</taxon>
        <taxon>Arthropoda</taxon>
        <taxon>Hexapoda</taxon>
        <taxon>Insecta</taxon>
        <taxon>Pterygota</taxon>
        <taxon>Neoptera</taxon>
        <taxon>Endopterygota</taxon>
        <taxon>Lepidoptera</taxon>
        <taxon>Glossata</taxon>
        <taxon>Ditrysia</taxon>
        <taxon>Noctuoidea</taxon>
        <taxon>Noctuidae</taxon>
        <taxon>Amphipyrinae</taxon>
        <taxon>Spodoptera</taxon>
    </lineage>
</organism>
<dbReference type="GO" id="GO:0015031">
    <property type="term" value="P:protein transport"/>
    <property type="evidence" value="ECO:0007669"/>
    <property type="project" value="TreeGrafter"/>
</dbReference>
<evidence type="ECO:0000256" key="2">
    <source>
        <dbReference type="ARBA" id="ARBA00022606"/>
    </source>
</evidence>
<dbReference type="AlphaFoldDB" id="A0A9J7DM47"/>
<keyword evidence="2" id="KW-0716">Sensory transduction</keyword>
<dbReference type="GeneID" id="111348341"/>
<dbReference type="SUPFAM" id="SSF81296">
    <property type="entry name" value="E set domains"/>
    <property type="match status" value="2"/>
</dbReference>
<dbReference type="Gene3D" id="2.60.40.640">
    <property type="match status" value="2"/>
</dbReference>
<dbReference type="RefSeq" id="XP_022814690.1">
    <property type="nucleotide sequence ID" value="XM_022958922.1"/>
</dbReference>
<evidence type="ECO:0000259" key="3">
    <source>
        <dbReference type="SMART" id="SM01017"/>
    </source>
</evidence>
<dbReference type="Proteomes" id="UP000301870">
    <property type="component" value="Chromosome 7"/>
</dbReference>
<feature type="domain" description="Arrestin C-terminal-like" evidence="3">
    <location>
        <begin position="170"/>
        <end position="301"/>
    </location>
</feature>
<evidence type="ECO:0000313" key="4">
    <source>
        <dbReference type="Proteomes" id="UP000301870"/>
    </source>
</evidence>
<reference evidence="5" key="1">
    <citation type="submission" date="2025-08" db="UniProtKB">
        <authorList>
            <consortium name="RefSeq"/>
        </authorList>
    </citation>
    <scope>IDENTIFICATION</scope>
    <source>
        <strain evidence="5">Ishihara</strain>
        <tissue evidence="5">Whole body</tissue>
    </source>
</reference>
<dbReference type="KEGG" id="sliu:111348341"/>
<keyword evidence="4" id="KW-1185">Reference proteome</keyword>
<dbReference type="InterPro" id="IPR014752">
    <property type="entry name" value="Arrestin-like_C"/>
</dbReference>
<evidence type="ECO:0000256" key="1">
    <source>
        <dbReference type="ARBA" id="ARBA00005298"/>
    </source>
</evidence>
<dbReference type="PANTHER" id="PTHR11188:SF17">
    <property type="entry name" value="FI21816P1"/>
    <property type="match status" value="1"/>
</dbReference>
<dbReference type="SMART" id="SM01017">
    <property type="entry name" value="Arrestin_C"/>
    <property type="match status" value="1"/>
</dbReference>
<dbReference type="InterPro" id="IPR050357">
    <property type="entry name" value="Arrestin_domain-protein"/>
</dbReference>
<dbReference type="InterPro" id="IPR011022">
    <property type="entry name" value="Arrestin_C-like"/>
</dbReference>